<dbReference type="Proteomes" id="UP000549134">
    <property type="component" value="Unassembled WGS sequence"/>
</dbReference>
<dbReference type="InterPro" id="IPR010982">
    <property type="entry name" value="Lambda_DNA-bd_dom_sf"/>
</dbReference>
<dbReference type="SUPFAM" id="SSF47413">
    <property type="entry name" value="lambda repressor-like DNA-binding domains"/>
    <property type="match status" value="1"/>
</dbReference>
<comment type="caution">
    <text evidence="2">The sequence shown here is derived from an EMBL/GenBank/DDBJ whole genome shotgun (WGS) entry which is preliminary data.</text>
</comment>
<gene>
    <name evidence="2" type="ORF">HX787_10845</name>
</gene>
<dbReference type="GO" id="GO:0003677">
    <property type="term" value="F:DNA binding"/>
    <property type="evidence" value="ECO:0007669"/>
    <property type="project" value="InterPro"/>
</dbReference>
<dbReference type="Gene3D" id="3.30.240.10">
    <property type="entry name" value="CRO Repressor"/>
    <property type="match status" value="1"/>
</dbReference>
<protein>
    <submittedName>
        <fullName evidence="2">Cro/Cl family transcriptional regulator</fullName>
    </submittedName>
</protein>
<organism evidence="2 3">
    <name type="scientific">Pseudomonas tolaasii</name>
    <dbReference type="NCBI Taxonomy" id="29442"/>
    <lineage>
        <taxon>Bacteria</taxon>
        <taxon>Pseudomonadati</taxon>
        <taxon>Pseudomonadota</taxon>
        <taxon>Gammaproteobacteria</taxon>
        <taxon>Pseudomonadales</taxon>
        <taxon>Pseudomonadaceae</taxon>
        <taxon>Pseudomonas</taxon>
    </lineage>
</organism>
<proteinExistence type="predicted"/>
<dbReference type="InterPro" id="IPR000655">
    <property type="entry name" value="Cro-like"/>
</dbReference>
<feature type="region of interest" description="Disordered" evidence="1">
    <location>
        <begin position="43"/>
        <end position="66"/>
    </location>
</feature>
<evidence type="ECO:0000256" key="1">
    <source>
        <dbReference type="SAM" id="MobiDB-lite"/>
    </source>
</evidence>
<dbReference type="EMBL" id="JACAQK010000007">
    <property type="protein sequence ID" value="NWD36346.1"/>
    <property type="molecule type" value="Genomic_DNA"/>
</dbReference>
<dbReference type="GeneID" id="55847233"/>
<sequence>MKKTPLPELVERIGQTAVAKALGVSSPAISKALRAERDIQVQEHSDGTFTAEEIRPFPSQSSALVG</sequence>
<evidence type="ECO:0000313" key="3">
    <source>
        <dbReference type="Proteomes" id="UP000549134"/>
    </source>
</evidence>
<evidence type="ECO:0000313" key="2">
    <source>
        <dbReference type="EMBL" id="NWD36346.1"/>
    </source>
</evidence>
<name>A0A7Y8AN64_PSETO</name>
<dbReference type="GO" id="GO:0006355">
    <property type="term" value="P:regulation of DNA-templated transcription"/>
    <property type="evidence" value="ECO:0007669"/>
    <property type="project" value="InterPro"/>
</dbReference>
<reference evidence="2 3" key="1">
    <citation type="submission" date="2020-04" db="EMBL/GenBank/DDBJ databases">
        <title>Molecular characterization of pseudomonads from Agaricus bisporus reveal novel blotch 2 pathogens in Western Europe.</title>
        <authorList>
            <person name="Taparia T."/>
            <person name="Krijger M."/>
            <person name="Haynes E."/>
            <person name="Elpinstone J.G."/>
            <person name="Noble R."/>
            <person name="Van Der Wolf J."/>
        </authorList>
    </citation>
    <scope>NUCLEOTIDE SEQUENCE [LARGE SCALE GENOMIC DNA]</scope>
    <source>
        <strain evidence="2 3">IPO3746</strain>
    </source>
</reference>
<dbReference type="InterPro" id="IPR038202">
    <property type="entry name" value="Cro_sf"/>
</dbReference>
<dbReference type="RefSeq" id="WP_080519847.1">
    <property type="nucleotide sequence ID" value="NZ_CP020369.1"/>
</dbReference>
<dbReference type="AlphaFoldDB" id="A0A7Y8AN64"/>
<dbReference type="Pfam" id="PF09048">
    <property type="entry name" value="Cro"/>
    <property type="match status" value="1"/>
</dbReference>
<accession>A0A7Y8AN64</accession>